<dbReference type="PANTHER" id="PTHR11306:SF68">
    <property type="entry name" value="NPC INTRACELLULAR CHOLESTEROL TRANSPORTER 2"/>
    <property type="match status" value="1"/>
</dbReference>
<evidence type="ECO:0000259" key="8">
    <source>
        <dbReference type="SMART" id="SM00737"/>
    </source>
</evidence>
<feature type="domain" description="MD-2-related lipid-recognition" evidence="8">
    <location>
        <begin position="44"/>
        <end position="165"/>
    </location>
</feature>
<dbReference type="SUPFAM" id="SSF81296">
    <property type="entry name" value="E set domains"/>
    <property type="match status" value="1"/>
</dbReference>
<dbReference type="Gene3D" id="2.60.40.770">
    <property type="match status" value="1"/>
</dbReference>
<dbReference type="AlphaFoldDB" id="A0A671U8U5"/>
<proteinExistence type="inferred from homology"/>
<name>A0A671U8U5_SPAAU</name>
<dbReference type="CDD" id="cd00916">
    <property type="entry name" value="Npc2_like"/>
    <property type="match status" value="1"/>
</dbReference>
<dbReference type="InterPro" id="IPR003172">
    <property type="entry name" value="ML_dom"/>
</dbReference>
<evidence type="ECO:0000313" key="10">
    <source>
        <dbReference type="Proteomes" id="UP000472265"/>
    </source>
</evidence>
<comment type="subcellular location">
    <subcellularLocation>
        <location evidence="1">Secreted</location>
    </subcellularLocation>
</comment>
<evidence type="ECO:0000256" key="7">
    <source>
        <dbReference type="ARBA" id="ARBA00032516"/>
    </source>
</evidence>
<dbReference type="Pfam" id="PF02221">
    <property type="entry name" value="E1_DerP2_DerF2"/>
    <property type="match status" value="1"/>
</dbReference>
<dbReference type="GO" id="GO:0033344">
    <property type="term" value="P:cholesterol efflux"/>
    <property type="evidence" value="ECO:0007669"/>
    <property type="project" value="TreeGrafter"/>
</dbReference>
<gene>
    <name evidence="9" type="primary">NPC2</name>
    <name evidence="9" type="synonym">npc2</name>
</gene>
<evidence type="ECO:0000256" key="3">
    <source>
        <dbReference type="ARBA" id="ARBA00021477"/>
    </source>
</evidence>
<dbReference type="GO" id="GO:0032367">
    <property type="term" value="P:intracellular cholesterol transport"/>
    <property type="evidence" value="ECO:0007669"/>
    <property type="project" value="InterPro"/>
</dbReference>
<comment type="similarity">
    <text evidence="2">Belongs to the NPC2 family.</text>
</comment>
<organism evidence="9 10">
    <name type="scientific">Sparus aurata</name>
    <name type="common">Gilthead sea bream</name>
    <dbReference type="NCBI Taxonomy" id="8175"/>
    <lineage>
        <taxon>Eukaryota</taxon>
        <taxon>Metazoa</taxon>
        <taxon>Chordata</taxon>
        <taxon>Craniata</taxon>
        <taxon>Vertebrata</taxon>
        <taxon>Euteleostomi</taxon>
        <taxon>Actinopterygii</taxon>
        <taxon>Neopterygii</taxon>
        <taxon>Teleostei</taxon>
        <taxon>Neoteleostei</taxon>
        <taxon>Acanthomorphata</taxon>
        <taxon>Eupercaria</taxon>
        <taxon>Spariformes</taxon>
        <taxon>Sparidae</taxon>
        <taxon>Sparus</taxon>
    </lineage>
</organism>
<evidence type="ECO:0000256" key="5">
    <source>
        <dbReference type="ARBA" id="ARBA00022729"/>
    </source>
</evidence>
<reference evidence="9" key="3">
    <citation type="submission" date="2025-09" db="UniProtKB">
        <authorList>
            <consortium name="Ensembl"/>
        </authorList>
    </citation>
    <scope>IDENTIFICATION</scope>
</reference>
<dbReference type="GeneTree" id="ENSGT00390000006223"/>
<dbReference type="InterPro" id="IPR039670">
    <property type="entry name" value="NPC2-like"/>
</dbReference>
<dbReference type="GO" id="GO:0007399">
    <property type="term" value="P:nervous system development"/>
    <property type="evidence" value="ECO:0007669"/>
    <property type="project" value="UniProtKB-ARBA"/>
</dbReference>
<dbReference type="PANTHER" id="PTHR11306">
    <property type="entry name" value="NIEMANN PICK TYPE C2 PROTEIN NPC2-RELATED"/>
    <property type="match status" value="1"/>
</dbReference>
<evidence type="ECO:0000313" key="9">
    <source>
        <dbReference type="Ensembl" id="ENSSAUP00010010410.1"/>
    </source>
</evidence>
<dbReference type="InParanoid" id="A0A671U8U5"/>
<sequence>MLRNVYFLIFFRVTKHTQRNMDVRTGFIVVFCLIGFTCATPVKFIDCGSTSGKVSVVDIDPCASQPCQLRKGQSYSVNVTFNSAVESQTSKALVHGIIAGVPIPFPIPKDDGCQSGIQCPIQKQQSYHYLNSLPVKTEYPAIKLTVEWELRDDDKKDLFCIKFPVQIVG</sequence>
<dbReference type="GO" id="GO:0005576">
    <property type="term" value="C:extracellular region"/>
    <property type="evidence" value="ECO:0007669"/>
    <property type="project" value="UniProtKB-SubCell"/>
</dbReference>
<dbReference type="GO" id="GO:0015485">
    <property type="term" value="F:cholesterol binding"/>
    <property type="evidence" value="ECO:0007669"/>
    <property type="project" value="TreeGrafter"/>
</dbReference>
<dbReference type="FunFam" id="2.60.40.770:FF:000001">
    <property type="entry name" value="NPC intracellular cholesterol transporter 2"/>
    <property type="match status" value="1"/>
</dbReference>
<accession>A0A671U8U5</accession>
<reference evidence="9" key="1">
    <citation type="submission" date="2021-04" db="EMBL/GenBank/DDBJ databases">
        <authorList>
            <consortium name="Wellcome Sanger Institute Data Sharing"/>
        </authorList>
    </citation>
    <scope>NUCLEOTIDE SEQUENCE [LARGE SCALE GENOMIC DNA]</scope>
</reference>
<dbReference type="InterPro" id="IPR014756">
    <property type="entry name" value="Ig_E-set"/>
</dbReference>
<dbReference type="OMA" id="QNLFCWE"/>
<reference evidence="9" key="2">
    <citation type="submission" date="2025-08" db="UniProtKB">
        <authorList>
            <consortium name="Ensembl"/>
        </authorList>
    </citation>
    <scope>IDENTIFICATION</scope>
</reference>
<keyword evidence="10" id="KW-1185">Reference proteome</keyword>
<keyword evidence="4" id="KW-0964">Secreted</keyword>
<dbReference type="Proteomes" id="UP000472265">
    <property type="component" value="Chromosome 16"/>
</dbReference>
<protein>
    <recommendedName>
        <fullName evidence="3">NPC intracellular cholesterol transporter 2</fullName>
    </recommendedName>
    <alternativeName>
        <fullName evidence="7">Epididymal secretory protein E1</fullName>
    </alternativeName>
</protein>
<evidence type="ECO:0000256" key="4">
    <source>
        <dbReference type="ARBA" id="ARBA00022525"/>
    </source>
</evidence>
<evidence type="ECO:0000256" key="1">
    <source>
        <dbReference type="ARBA" id="ARBA00004613"/>
    </source>
</evidence>
<evidence type="ECO:0000256" key="2">
    <source>
        <dbReference type="ARBA" id="ARBA00006370"/>
    </source>
</evidence>
<evidence type="ECO:0000256" key="6">
    <source>
        <dbReference type="ARBA" id="ARBA00023157"/>
    </source>
</evidence>
<dbReference type="SMART" id="SM00737">
    <property type="entry name" value="ML"/>
    <property type="match status" value="1"/>
</dbReference>
<keyword evidence="6" id="KW-1015">Disulfide bond</keyword>
<dbReference type="Ensembl" id="ENSSAUT00010011054.1">
    <property type="protein sequence ID" value="ENSSAUP00010010410.1"/>
    <property type="gene ID" value="ENSSAUG00010005049.1"/>
</dbReference>
<dbReference type="FunCoup" id="A0A671U8U5">
    <property type="interactions" value="1509"/>
</dbReference>
<dbReference type="InterPro" id="IPR033916">
    <property type="entry name" value="ML_Npc2-like"/>
</dbReference>
<keyword evidence="5" id="KW-0732">Signal</keyword>